<evidence type="ECO:0000313" key="1">
    <source>
        <dbReference type="EMBL" id="MDR0191928.1"/>
    </source>
</evidence>
<keyword evidence="2" id="KW-1185">Reference proteome</keyword>
<dbReference type="InterPro" id="IPR022037">
    <property type="entry name" value="DUF3606"/>
</dbReference>
<proteinExistence type="predicted"/>
<gene>
    <name evidence="1" type="ORF">RCO22_23565</name>
</gene>
<accession>A0ABU1CXC1</accession>
<dbReference type="Proteomes" id="UP001224477">
    <property type="component" value="Unassembled WGS sequence"/>
</dbReference>
<sequence>MKKQKSVTNTDALIININDGFELSFWAVKFGVTKDEIRAAVCQAGNSLTAVKRYLAVSQHA</sequence>
<dbReference type="RefSeq" id="WP_309255510.1">
    <property type="nucleotide sequence ID" value="NZ_JAVGXC010000030.1"/>
</dbReference>
<reference evidence="1 2" key="1">
    <citation type="journal article" date="2023" name="Microbiol. Resour. Announc.">
        <title>Whole-genome sequence of Pseudomonas yamanorum OLsAu1 isolated from the edible ectomycorrhizal mushroom Lactarius sp. section Deliciosi.</title>
        <authorList>
            <person name="Ramirez-Mendoza R."/>
            <person name="Angeles-Argaiz R.E."/>
            <person name="Hernandez-Oaxaca D."/>
            <person name="Aguirre-Beltran L."/>
            <person name="Almaraz-Suarez J."/>
            <person name="Perez-Moreno J."/>
        </authorList>
    </citation>
    <scope>NUCLEOTIDE SEQUENCE [LARGE SCALE GENOMIC DNA]</scope>
    <source>
        <strain evidence="1 2">OLsAu1</strain>
    </source>
</reference>
<name>A0ABU1CXC1_9PSED</name>
<evidence type="ECO:0000313" key="2">
    <source>
        <dbReference type="Proteomes" id="UP001224477"/>
    </source>
</evidence>
<comment type="caution">
    <text evidence="1">The sequence shown here is derived from an EMBL/GenBank/DDBJ whole genome shotgun (WGS) entry which is preliminary data.</text>
</comment>
<dbReference type="Pfam" id="PF12244">
    <property type="entry name" value="DUF3606"/>
    <property type="match status" value="1"/>
</dbReference>
<organism evidence="1 2">
    <name type="scientific">Pseudomonas yamanorum</name>
    <dbReference type="NCBI Taxonomy" id="515393"/>
    <lineage>
        <taxon>Bacteria</taxon>
        <taxon>Pseudomonadati</taxon>
        <taxon>Pseudomonadota</taxon>
        <taxon>Gammaproteobacteria</taxon>
        <taxon>Pseudomonadales</taxon>
        <taxon>Pseudomonadaceae</taxon>
        <taxon>Pseudomonas</taxon>
    </lineage>
</organism>
<dbReference type="EMBL" id="JAVGXC010000030">
    <property type="protein sequence ID" value="MDR0191928.1"/>
    <property type="molecule type" value="Genomic_DNA"/>
</dbReference>
<protein>
    <submittedName>
        <fullName evidence="1">DUF3606 domain-containing protein</fullName>
    </submittedName>
</protein>